<evidence type="ECO:0000313" key="2">
    <source>
        <dbReference type="Proteomes" id="UP000887565"/>
    </source>
</evidence>
<dbReference type="Proteomes" id="UP000887565">
    <property type="component" value="Unplaced"/>
</dbReference>
<organism evidence="2 3">
    <name type="scientific">Romanomermis culicivorax</name>
    <name type="common">Nematode worm</name>
    <dbReference type="NCBI Taxonomy" id="13658"/>
    <lineage>
        <taxon>Eukaryota</taxon>
        <taxon>Metazoa</taxon>
        <taxon>Ecdysozoa</taxon>
        <taxon>Nematoda</taxon>
        <taxon>Enoplea</taxon>
        <taxon>Dorylaimia</taxon>
        <taxon>Mermithida</taxon>
        <taxon>Mermithoidea</taxon>
        <taxon>Mermithidae</taxon>
        <taxon>Romanomermis</taxon>
    </lineage>
</organism>
<protein>
    <submittedName>
        <fullName evidence="3">Uncharacterized protein</fullName>
    </submittedName>
</protein>
<dbReference type="WBParaSite" id="nRc.2.0.1.t31060-RA">
    <property type="protein sequence ID" value="nRc.2.0.1.t31060-RA"/>
    <property type="gene ID" value="nRc.2.0.1.g31060"/>
</dbReference>
<name>A0A915JX99_ROMCU</name>
<keyword evidence="1" id="KW-0472">Membrane</keyword>
<feature type="transmembrane region" description="Helical" evidence="1">
    <location>
        <begin position="70"/>
        <end position="90"/>
    </location>
</feature>
<reference evidence="3" key="1">
    <citation type="submission" date="2022-11" db="UniProtKB">
        <authorList>
            <consortium name="WormBaseParasite"/>
        </authorList>
    </citation>
    <scope>IDENTIFICATION</scope>
</reference>
<keyword evidence="2" id="KW-1185">Reference proteome</keyword>
<proteinExistence type="predicted"/>
<accession>A0A915JX99</accession>
<evidence type="ECO:0000313" key="3">
    <source>
        <dbReference type="WBParaSite" id="nRc.2.0.1.t31060-RA"/>
    </source>
</evidence>
<evidence type="ECO:0000256" key="1">
    <source>
        <dbReference type="SAM" id="Phobius"/>
    </source>
</evidence>
<sequence length="93" mass="10965">MENEKNKEIMIRFDKTPWEMNINLNYTRRCDPVYITVIQSSVLICIRITVPTDRENFKATSYNETNGRPFSVNQFAIFLCIYCVLVYPTALNM</sequence>
<dbReference type="AlphaFoldDB" id="A0A915JX99"/>
<keyword evidence="1" id="KW-0812">Transmembrane</keyword>
<keyword evidence="1" id="KW-1133">Transmembrane helix</keyword>